<name>A0A646KDE0_STRJU</name>
<keyword evidence="3" id="KW-0479">Metal-binding</keyword>
<feature type="domain" description="DNA/pantothenate metabolism flavoprotein C-terminal" evidence="6">
    <location>
        <begin position="203"/>
        <end position="415"/>
    </location>
</feature>
<dbReference type="Gene3D" id="3.40.50.10300">
    <property type="entry name" value="CoaB-like"/>
    <property type="match status" value="1"/>
</dbReference>
<evidence type="ECO:0000256" key="2">
    <source>
        <dbReference type="ARBA" id="ARBA00023239"/>
    </source>
</evidence>
<accession>A0A646KDE0</accession>
<comment type="catalytic activity">
    <reaction evidence="3 4">
        <text>(R)-4'-phosphopantothenate + L-cysteine + CTP = N-[(R)-4-phosphopantothenoyl]-L-cysteine + CMP + diphosphate + H(+)</text>
        <dbReference type="Rhea" id="RHEA:19397"/>
        <dbReference type="ChEBI" id="CHEBI:10986"/>
        <dbReference type="ChEBI" id="CHEBI:15378"/>
        <dbReference type="ChEBI" id="CHEBI:33019"/>
        <dbReference type="ChEBI" id="CHEBI:35235"/>
        <dbReference type="ChEBI" id="CHEBI:37563"/>
        <dbReference type="ChEBI" id="CHEBI:59458"/>
        <dbReference type="ChEBI" id="CHEBI:60377"/>
        <dbReference type="EC" id="6.3.2.5"/>
    </reaction>
</comment>
<evidence type="ECO:0000313" key="8">
    <source>
        <dbReference type="Proteomes" id="UP000419138"/>
    </source>
</evidence>
<keyword evidence="3" id="KW-0460">Magnesium</keyword>
<feature type="binding site" evidence="3">
    <location>
        <position position="344"/>
    </location>
    <ligand>
        <name>CTP</name>
        <dbReference type="ChEBI" id="CHEBI:37563"/>
    </ligand>
</feature>
<dbReference type="Gene3D" id="3.40.50.1950">
    <property type="entry name" value="Flavin prenyltransferase-like"/>
    <property type="match status" value="1"/>
</dbReference>
<dbReference type="InterPro" id="IPR007085">
    <property type="entry name" value="DNA/pantothenate-metab_flavo_C"/>
</dbReference>
<feature type="binding site" evidence="3">
    <location>
        <position position="306"/>
    </location>
    <ligand>
        <name>CTP</name>
        <dbReference type="ChEBI" id="CHEBI:37563"/>
    </ligand>
</feature>
<dbReference type="PANTHER" id="PTHR14359:SF6">
    <property type="entry name" value="PHOSPHOPANTOTHENOYLCYSTEINE DECARBOXYLASE"/>
    <property type="match status" value="1"/>
</dbReference>
<comment type="catalytic activity">
    <reaction evidence="3 4">
        <text>N-[(R)-4-phosphopantothenoyl]-L-cysteine + H(+) = (R)-4'-phosphopantetheine + CO2</text>
        <dbReference type="Rhea" id="RHEA:16793"/>
        <dbReference type="ChEBI" id="CHEBI:15378"/>
        <dbReference type="ChEBI" id="CHEBI:16526"/>
        <dbReference type="ChEBI" id="CHEBI:59458"/>
        <dbReference type="ChEBI" id="CHEBI:61723"/>
        <dbReference type="EC" id="4.1.1.36"/>
    </reaction>
</comment>
<dbReference type="UniPathway" id="UPA00241">
    <property type="reaction ID" value="UER00353"/>
</dbReference>
<dbReference type="InterPro" id="IPR003382">
    <property type="entry name" value="Flavoprotein"/>
</dbReference>
<keyword evidence="3 4" id="KW-0288">FMN</keyword>
<comment type="cofactor">
    <cofactor evidence="3">
        <name>Mg(2+)</name>
        <dbReference type="ChEBI" id="CHEBI:18420"/>
    </cofactor>
</comment>
<feature type="domain" description="Flavoprotein" evidence="5">
    <location>
        <begin position="23"/>
        <end position="190"/>
    </location>
</feature>
<dbReference type="GO" id="GO:0015937">
    <property type="term" value="P:coenzyme A biosynthetic process"/>
    <property type="evidence" value="ECO:0007669"/>
    <property type="project" value="UniProtKB-UniRule"/>
</dbReference>
<evidence type="ECO:0000256" key="4">
    <source>
        <dbReference type="RuleBase" id="RU364078"/>
    </source>
</evidence>
<evidence type="ECO:0000256" key="3">
    <source>
        <dbReference type="HAMAP-Rule" id="MF_02225"/>
    </source>
</evidence>
<keyword evidence="3 4" id="KW-0436">Ligase</keyword>
<gene>
    <name evidence="3 7" type="primary">coaBC</name>
    <name evidence="7" type="ORF">FF041_08460</name>
</gene>
<dbReference type="EC" id="6.3.2.5" evidence="3"/>
<dbReference type="GO" id="GO:0071513">
    <property type="term" value="C:phosphopantothenoylcysteine decarboxylase complex"/>
    <property type="evidence" value="ECO:0007669"/>
    <property type="project" value="TreeGrafter"/>
</dbReference>
<dbReference type="EC" id="4.1.1.36" evidence="3"/>
<comment type="pathway">
    <text evidence="3 4">Cofactor biosynthesis; coenzyme A biosynthesis; CoA from (R)-pantothenate: step 2/5.</text>
</comment>
<feature type="binding site" evidence="3">
    <location>
        <position position="362"/>
    </location>
    <ligand>
        <name>CTP</name>
        <dbReference type="ChEBI" id="CHEBI:37563"/>
    </ligand>
</feature>
<dbReference type="Pfam" id="PF04127">
    <property type="entry name" value="DFP"/>
    <property type="match status" value="1"/>
</dbReference>
<evidence type="ECO:0000259" key="6">
    <source>
        <dbReference type="Pfam" id="PF04127"/>
    </source>
</evidence>
<dbReference type="Proteomes" id="UP000419138">
    <property type="component" value="Unassembled WGS sequence"/>
</dbReference>
<comment type="function">
    <text evidence="4">Catalyzes two steps in the biosynthesis of coenzyme A. In the first step cysteine is conjugated to 4'-phosphopantothenate to form 4-phosphopantothenoylcysteine, in the latter compound is decarboxylated to form 4'-phosphopantotheine.</text>
</comment>
<evidence type="ECO:0000256" key="1">
    <source>
        <dbReference type="ARBA" id="ARBA00022793"/>
    </source>
</evidence>
<dbReference type="HAMAP" id="MF_02225">
    <property type="entry name" value="CoaBC"/>
    <property type="match status" value="1"/>
</dbReference>
<comment type="pathway">
    <text evidence="3 4">Cofactor biosynthesis; coenzyme A biosynthesis; CoA from (R)-pantothenate: step 3/5.</text>
</comment>
<dbReference type="GO" id="GO:0004632">
    <property type="term" value="F:phosphopantothenate--cysteine ligase activity"/>
    <property type="evidence" value="ECO:0007669"/>
    <property type="project" value="UniProtKB-UniRule"/>
</dbReference>
<keyword evidence="3" id="KW-0511">Multifunctional enzyme</keyword>
<feature type="region of interest" description="Phosphopantothenoylcysteine decarboxylase" evidence="3">
    <location>
        <begin position="1"/>
        <end position="207"/>
    </location>
</feature>
<feature type="region of interest" description="Phosphopantothenate--cysteine ligase" evidence="3">
    <location>
        <begin position="208"/>
        <end position="418"/>
    </location>
</feature>
<keyword evidence="8" id="KW-1185">Reference proteome</keyword>
<keyword evidence="3 4" id="KW-0285">Flavoprotein</keyword>
<comment type="caution">
    <text evidence="7">The sequence shown here is derived from an EMBL/GenBank/DDBJ whole genome shotgun (WGS) entry which is preliminary data.</text>
</comment>
<keyword evidence="2 3" id="KW-0456">Lyase</keyword>
<feature type="binding site" evidence="3">
    <location>
        <begin position="324"/>
        <end position="327"/>
    </location>
    <ligand>
        <name>CTP</name>
        <dbReference type="ChEBI" id="CHEBI:37563"/>
    </ligand>
</feature>
<dbReference type="GO" id="GO:0004633">
    <property type="term" value="F:phosphopantothenoylcysteine decarboxylase activity"/>
    <property type="evidence" value="ECO:0007669"/>
    <property type="project" value="UniProtKB-UniRule"/>
</dbReference>
<evidence type="ECO:0000313" key="7">
    <source>
        <dbReference type="EMBL" id="MQT00253.1"/>
    </source>
</evidence>
<dbReference type="EMBL" id="VCLA01000066">
    <property type="protein sequence ID" value="MQT00253.1"/>
    <property type="molecule type" value="Genomic_DNA"/>
</dbReference>
<dbReference type="Pfam" id="PF02441">
    <property type="entry name" value="Flavoprotein"/>
    <property type="match status" value="1"/>
</dbReference>
<comment type="cofactor">
    <cofactor evidence="3">
        <name>FMN</name>
        <dbReference type="ChEBI" id="CHEBI:58210"/>
    </cofactor>
    <text evidence="3">Binds 1 FMN per subunit.</text>
</comment>
<dbReference type="InterPro" id="IPR035929">
    <property type="entry name" value="CoaB-like_sf"/>
</dbReference>
<dbReference type="GO" id="GO:0015941">
    <property type="term" value="P:pantothenate catabolic process"/>
    <property type="evidence" value="ECO:0007669"/>
    <property type="project" value="InterPro"/>
</dbReference>
<dbReference type="PANTHER" id="PTHR14359">
    <property type="entry name" value="HOMO-OLIGOMERIC FLAVIN CONTAINING CYS DECARBOXYLASE FAMILY"/>
    <property type="match status" value="1"/>
</dbReference>
<comment type="similarity">
    <text evidence="3 4">In the C-terminal section; belongs to the PPC synthetase family.</text>
</comment>
<dbReference type="SUPFAM" id="SSF102645">
    <property type="entry name" value="CoaB-like"/>
    <property type="match status" value="1"/>
</dbReference>
<sequence>MSWGKSRGKATGRVRGDAVEKPKVVLGVSGGIAAYKACELLRRLTESGHDVRVVPTASALHFVGAATWSALSGHPVSTEVWSDVHEVPHVRIGQSADLVVVAPATADLLAKAAHGLADDLLTNTLLTARCPVIFAPAMHTEMWEHPATQENVATLRRRGAVVIEPAVGRLTGVDTGKGRLPEPEGIFEVCRRVLARGATVPDLAGRRVVVTAGGTREPLDPVRYLGNRSSGKQGYALARTAAGRGARVTLIEANTQLADPAGVDVVHIGTAIQLREAVLKAAADADVVVMAAAVADFRPSEYATGKIKKKDGQEPAPISLVRNPDILAELSADRPRADQVVVGFAAETDDVLANGREKLRRKGCDLLVVNEVGERRTFGAEENEAVVLAADGGETPVPYGPKEALADTVWDLVLQRLG</sequence>
<dbReference type="InterPro" id="IPR005252">
    <property type="entry name" value="CoaBC"/>
</dbReference>
<reference evidence="7 8" key="1">
    <citation type="submission" date="2019-05" db="EMBL/GenBank/DDBJ databases">
        <title>Comparative genomics and metabolomics analyses of clavulanic acid producing Streptomyces species provides insight into specialized metabolism and evolution of beta-lactam biosynthetic gene clusters.</title>
        <authorList>
            <person name="Moore M.A."/>
            <person name="Cruz-Morales P."/>
            <person name="Barona Gomez F."/>
            <person name="Kapil T."/>
        </authorList>
    </citation>
    <scope>NUCLEOTIDE SEQUENCE [LARGE SCALE GENOMIC DNA]</scope>
    <source>
        <strain evidence="7 8">NRRL 5741</strain>
    </source>
</reference>
<evidence type="ECO:0000259" key="5">
    <source>
        <dbReference type="Pfam" id="PF02441"/>
    </source>
</evidence>
<proteinExistence type="inferred from homology"/>
<protein>
    <recommendedName>
        <fullName evidence="3">Coenzyme A biosynthesis bifunctional protein CoaBC</fullName>
    </recommendedName>
    <alternativeName>
        <fullName evidence="3">DNA/pantothenate metabolism flavoprotein</fullName>
    </alternativeName>
    <alternativeName>
        <fullName evidence="3">Phosphopantothenoylcysteine synthetase/decarboxylase</fullName>
        <shortName evidence="3">PPCS-PPCDC</shortName>
    </alternativeName>
    <domain>
        <recommendedName>
            <fullName evidence="3">Phosphopantothenoylcysteine decarboxylase</fullName>
            <shortName evidence="3">PPC decarboxylase</shortName>
            <shortName evidence="3">PPC-DC</shortName>
            <ecNumber evidence="3">4.1.1.36</ecNumber>
        </recommendedName>
        <alternativeName>
            <fullName evidence="3">CoaC</fullName>
        </alternativeName>
    </domain>
    <domain>
        <recommendedName>
            <fullName evidence="3">Phosphopantothenate--cysteine ligase</fullName>
            <ecNumber evidence="3">6.3.2.5</ecNumber>
        </recommendedName>
        <alternativeName>
            <fullName evidence="3">CoaB</fullName>
        </alternativeName>
        <alternativeName>
            <fullName evidence="3">Phosphopantothenoylcysteine synthetase</fullName>
            <shortName evidence="3">PPC synthetase</shortName>
            <shortName evidence="3">PPC-S</shortName>
        </alternativeName>
    </domain>
</protein>
<dbReference type="AlphaFoldDB" id="A0A646KDE0"/>
<comment type="function">
    <text evidence="3">Catalyzes two sequential steps in the biosynthesis of coenzyme A. In the first step cysteine is conjugated to 4'-phosphopantothenate to form 4-phosphopantothenoylcysteine. In the second step the latter compound is decarboxylated to form 4'-phosphopantotheine.</text>
</comment>
<dbReference type="InterPro" id="IPR036551">
    <property type="entry name" value="Flavin_trans-like"/>
</dbReference>
<comment type="similarity">
    <text evidence="3 4">In the N-terminal section; belongs to the HFCD (homo-oligomeric flavin containing Cys decarboxylase) superfamily.</text>
</comment>
<comment type="caution">
    <text evidence="3">Lacks conserved residue(s) required for the propagation of feature annotation.</text>
</comment>
<dbReference type="SUPFAM" id="SSF52507">
    <property type="entry name" value="Homo-oligomeric flavin-containing Cys decarboxylases, HFCD"/>
    <property type="match status" value="1"/>
</dbReference>
<dbReference type="GO" id="GO:0010181">
    <property type="term" value="F:FMN binding"/>
    <property type="evidence" value="ECO:0007669"/>
    <property type="project" value="UniProtKB-UniRule"/>
</dbReference>
<keyword evidence="1 3" id="KW-0210">Decarboxylase</keyword>
<feature type="binding site" evidence="3">
    <location>
        <position position="296"/>
    </location>
    <ligand>
        <name>CTP</name>
        <dbReference type="ChEBI" id="CHEBI:37563"/>
    </ligand>
</feature>
<organism evidence="7 8">
    <name type="scientific">Streptomyces jumonjinensis</name>
    <dbReference type="NCBI Taxonomy" id="1945"/>
    <lineage>
        <taxon>Bacteria</taxon>
        <taxon>Bacillati</taxon>
        <taxon>Actinomycetota</taxon>
        <taxon>Actinomycetes</taxon>
        <taxon>Kitasatosporales</taxon>
        <taxon>Streptomycetaceae</taxon>
        <taxon>Streptomyces</taxon>
    </lineage>
</organism>
<dbReference type="NCBIfam" id="TIGR00521">
    <property type="entry name" value="coaBC_dfp"/>
    <property type="match status" value="1"/>
</dbReference>
<dbReference type="GO" id="GO:0046872">
    <property type="term" value="F:metal ion binding"/>
    <property type="evidence" value="ECO:0007669"/>
    <property type="project" value="UniProtKB-KW"/>
</dbReference>
<feature type="binding site" evidence="3">
    <location>
        <position position="358"/>
    </location>
    <ligand>
        <name>CTP</name>
        <dbReference type="ChEBI" id="CHEBI:37563"/>
    </ligand>
</feature>